<dbReference type="AlphaFoldDB" id="A0A9D2KK91"/>
<evidence type="ECO:0000313" key="2">
    <source>
        <dbReference type="EMBL" id="HJA08669.1"/>
    </source>
</evidence>
<feature type="region of interest" description="Disordered" evidence="1">
    <location>
        <begin position="98"/>
        <end position="117"/>
    </location>
</feature>
<evidence type="ECO:0000256" key="1">
    <source>
        <dbReference type="SAM" id="MobiDB-lite"/>
    </source>
</evidence>
<gene>
    <name evidence="2" type="ORF">H9962_05710</name>
</gene>
<reference evidence="2" key="1">
    <citation type="journal article" date="2021" name="PeerJ">
        <title>Extensive microbial diversity within the chicken gut microbiome revealed by metagenomics and culture.</title>
        <authorList>
            <person name="Gilroy R."/>
            <person name="Ravi A."/>
            <person name="Getino M."/>
            <person name="Pursley I."/>
            <person name="Horton D.L."/>
            <person name="Alikhan N.F."/>
            <person name="Baker D."/>
            <person name="Gharbi K."/>
            <person name="Hall N."/>
            <person name="Watson M."/>
            <person name="Adriaenssens E.M."/>
            <person name="Foster-Nyarko E."/>
            <person name="Jarju S."/>
            <person name="Secka A."/>
            <person name="Antonio M."/>
            <person name="Oren A."/>
            <person name="Chaudhuri R.R."/>
            <person name="La Ragione R."/>
            <person name="Hildebrand F."/>
            <person name="Pallen M.J."/>
        </authorList>
    </citation>
    <scope>NUCLEOTIDE SEQUENCE</scope>
    <source>
        <strain evidence="2">CHK186-16707</strain>
    </source>
</reference>
<comment type="caution">
    <text evidence="2">The sequence shown here is derived from an EMBL/GenBank/DDBJ whole genome shotgun (WGS) entry which is preliminary data.</text>
</comment>
<accession>A0A9D2KK91</accession>
<organism evidence="2 3">
    <name type="scientific">Candidatus Mailhella merdigallinarum</name>
    <dbReference type="NCBI Taxonomy" id="2838658"/>
    <lineage>
        <taxon>Bacteria</taxon>
        <taxon>Pseudomonadati</taxon>
        <taxon>Thermodesulfobacteriota</taxon>
        <taxon>Desulfovibrionia</taxon>
        <taxon>Desulfovibrionales</taxon>
        <taxon>Desulfovibrionaceae</taxon>
        <taxon>Mailhella</taxon>
    </lineage>
</organism>
<protein>
    <submittedName>
        <fullName evidence="2">Uncharacterized protein</fullName>
    </submittedName>
</protein>
<dbReference type="EMBL" id="DXAN01000019">
    <property type="protein sequence ID" value="HJA08669.1"/>
    <property type="molecule type" value="Genomic_DNA"/>
</dbReference>
<reference evidence="2" key="2">
    <citation type="submission" date="2021-04" db="EMBL/GenBank/DDBJ databases">
        <authorList>
            <person name="Gilroy R."/>
        </authorList>
    </citation>
    <scope>NUCLEOTIDE SEQUENCE</scope>
    <source>
        <strain evidence="2">CHK186-16707</strain>
    </source>
</reference>
<proteinExistence type="predicted"/>
<dbReference type="Proteomes" id="UP000824225">
    <property type="component" value="Unassembled WGS sequence"/>
</dbReference>
<name>A0A9D2KK91_9BACT</name>
<sequence>MSAVPPDSSARPAPRPTPEVARRVEELLREQLFEAGVNPAALSPQDIAEGMLCRVAPDNSLTYIWRGEPLLYVTPEIKTGPEGESVLWRMFTRDDMERTEASAPGAADFIGSPENCE</sequence>
<evidence type="ECO:0000313" key="3">
    <source>
        <dbReference type="Proteomes" id="UP000824225"/>
    </source>
</evidence>